<sequence length="704" mass="79451">MDREDEILEMLKGLADEDIEIPDSLQPERIKEKLLKEDASREIKRRKTMKHWMVGSMAAVGAVAATFAVMINTGFINPSDMAGTVLNGLPNVVAGKQAKAKKAKKATKPVEGIKQFKSYKEMYTFMAKAAKTRNTYDYLLDSKKSFTTAEATDAAPQAKEESGAENEASKTENDYSKTNTRTEGVDEADIVKTDGKYIYVLKNDNDGASEVRIIKTDNGRMNAITSRISLDREKRGTGYYYNDMMVDGTTLVVFADTYRVESRAGYLYGYGSNVNTAEVLFYDITNPEKPVFKTKHTQEGSIGSTRMKDGIIYTFSHTYNYNYYYLMDDKEKVDYTKLVPKVDGKKIDIGRIYVPEYSDGESYTVVTSVDVKNPEKIIDKKLIMDSGYNVYVSSENIYFWHTDYIITGNKTEISKYSYKNGIITPQASTSVMGTFNDDFSLDEYKGNLRVVVTKEKSSFRIIPFDVADNDEEEDTTENSLYIFDKDLKVKGKIEGLAKGEYIKSARFMGDMAYFVTFRQTDPLFSVDVSNPSAPKVLGYLKIPGFSEYLHPFGSGLLFGLGQDADEKEGGVKGLKLSMFDISNPYDVREIAKTIYSEDKYSSSTAEYDRKAITIDAGKNLIGLAVATYDESKGKSLEKYVVYGFDREKGFYEKFSVDNLEGENYFRSDCRGLYIGDYFYIVPANVNKVYSFDLKTGQVVEKIEY</sequence>
<evidence type="ECO:0000313" key="3">
    <source>
        <dbReference type="EMBL" id="MBK5898312.1"/>
    </source>
</evidence>
<accession>A0ABS1J2G4</accession>
<feature type="compositionally biased region" description="Basic and acidic residues" evidence="1">
    <location>
        <begin position="158"/>
        <end position="175"/>
    </location>
</feature>
<gene>
    <name evidence="3" type="ORF">JJN12_11065</name>
</gene>
<dbReference type="InterPro" id="IPR019198">
    <property type="entry name" value="Beta_propeller_containing"/>
</dbReference>
<name>A0ABS1J2G4_9FIRM</name>
<evidence type="ECO:0000256" key="1">
    <source>
        <dbReference type="SAM" id="MobiDB-lite"/>
    </source>
</evidence>
<keyword evidence="2" id="KW-1133">Transmembrane helix</keyword>
<comment type="caution">
    <text evidence="3">The sequence shown here is derived from an EMBL/GenBank/DDBJ whole genome shotgun (WGS) entry which is preliminary data.</text>
</comment>
<dbReference type="Pfam" id="PF09826">
    <property type="entry name" value="Beta_propel"/>
    <property type="match status" value="1"/>
</dbReference>
<keyword evidence="2" id="KW-0472">Membrane</keyword>
<feature type="transmembrane region" description="Helical" evidence="2">
    <location>
        <begin position="51"/>
        <end position="71"/>
    </location>
</feature>
<organism evidence="3 4">
    <name type="scientific">Catonella massiliensis</name>
    <dbReference type="NCBI Taxonomy" id="2799636"/>
    <lineage>
        <taxon>Bacteria</taxon>
        <taxon>Bacillati</taxon>
        <taxon>Bacillota</taxon>
        <taxon>Clostridia</taxon>
        <taxon>Lachnospirales</taxon>
        <taxon>Lachnospiraceae</taxon>
        <taxon>Catonella</taxon>
    </lineage>
</organism>
<feature type="region of interest" description="Disordered" evidence="1">
    <location>
        <begin position="151"/>
        <end position="183"/>
    </location>
</feature>
<keyword evidence="4" id="KW-1185">Reference proteome</keyword>
<proteinExistence type="predicted"/>
<reference evidence="3 4" key="1">
    <citation type="submission" date="2021-01" db="EMBL/GenBank/DDBJ databases">
        <title>Isolation and description of Catonella massiliensis sp. nov., a novel Catonella species, isolated from a stable periodontitis subject.</title>
        <authorList>
            <person name="Antezack A."/>
            <person name="Boxberger M."/>
            <person name="La Scola B."/>
            <person name="Monnet-Corti V."/>
        </authorList>
    </citation>
    <scope>NUCLEOTIDE SEQUENCE [LARGE SCALE GENOMIC DNA]</scope>
    <source>
        <strain evidence="3 4">Marseille-Q4567</strain>
    </source>
</reference>
<dbReference type="Proteomes" id="UP000604730">
    <property type="component" value="Unassembled WGS sequence"/>
</dbReference>
<dbReference type="EMBL" id="JAEPRJ010000001">
    <property type="protein sequence ID" value="MBK5898312.1"/>
    <property type="molecule type" value="Genomic_DNA"/>
</dbReference>
<dbReference type="RefSeq" id="WP_208429742.1">
    <property type="nucleotide sequence ID" value="NZ_JAEPRJ010000001.1"/>
</dbReference>
<evidence type="ECO:0000313" key="4">
    <source>
        <dbReference type="Proteomes" id="UP000604730"/>
    </source>
</evidence>
<evidence type="ECO:0000256" key="2">
    <source>
        <dbReference type="SAM" id="Phobius"/>
    </source>
</evidence>
<protein>
    <submittedName>
        <fullName evidence="3">Beta-propeller domain-containing protein</fullName>
    </submittedName>
</protein>
<keyword evidence="2" id="KW-0812">Transmembrane</keyword>